<evidence type="ECO:0000313" key="1">
    <source>
        <dbReference type="EMBL" id="PRY23049.1"/>
    </source>
</evidence>
<keyword evidence="2" id="KW-1185">Reference proteome</keyword>
<reference evidence="1 2" key="1">
    <citation type="submission" date="2018-03" db="EMBL/GenBank/DDBJ databases">
        <title>Genomic Encyclopedia of Archaeal and Bacterial Type Strains, Phase II (KMG-II): from individual species to whole genera.</title>
        <authorList>
            <person name="Goeker M."/>
        </authorList>
    </citation>
    <scope>NUCLEOTIDE SEQUENCE [LARGE SCALE GENOMIC DNA]</scope>
    <source>
        <strain evidence="1 2">DSM 29328</strain>
    </source>
</reference>
<proteinExistence type="predicted"/>
<evidence type="ECO:0000313" key="2">
    <source>
        <dbReference type="Proteomes" id="UP000239480"/>
    </source>
</evidence>
<dbReference type="RefSeq" id="WP_106205365.1">
    <property type="nucleotide sequence ID" value="NZ_PVTD01000005.1"/>
</dbReference>
<dbReference type="EMBL" id="PVTD01000005">
    <property type="protein sequence ID" value="PRY23049.1"/>
    <property type="molecule type" value="Genomic_DNA"/>
</dbReference>
<dbReference type="OrthoDB" id="7956241at2"/>
<sequence length="335" mass="34959">MQVKRLTMAGSVFLVALSTGYVMQHQDALASRFGSGEKRTAMASVSGLPLPMRKTQTETAPVSPPSPGNSAHVVDLPTEPAVVSLAAPARHGQANRTQEAPFAGATIAQATCLAVASAEPGPDASILLTLSAPCQPHARVEITHGPLAFTEQTDEDGDLSIHMPALSERATFSVQFENGTVVEADTTVPAARSTQTVALQWRGDTGLELHAFEFGATYSQSGHVHARATLSPTVAGLRKGGYMTRLGREDLPGAAIADVYSYPLDLAQGGAVRISVEAEVTAANCGQEVSAETLQPLLGSGHEVVEVVLAIPTCDAIGDFLVLNNVLRDMKMAAN</sequence>
<protein>
    <recommendedName>
        <fullName evidence="3">Translocase</fullName>
    </recommendedName>
</protein>
<gene>
    <name evidence="1" type="ORF">CLV78_105101</name>
</gene>
<name>A0A2T0RPD9_9RHOB</name>
<comment type="caution">
    <text evidence="1">The sequence shown here is derived from an EMBL/GenBank/DDBJ whole genome shotgun (WGS) entry which is preliminary data.</text>
</comment>
<dbReference type="Proteomes" id="UP000239480">
    <property type="component" value="Unassembled WGS sequence"/>
</dbReference>
<accession>A0A2T0RPD9</accession>
<evidence type="ECO:0008006" key="3">
    <source>
        <dbReference type="Google" id="ProtNLM"/>
    </source>
</evidence>
<dbReference type="AlphaFoldDB" id="A0A2T0RPD9"/>
<organism evidence="1 2">
    <name type="scientific">Aliiruegeria haliotis</name>
    <dbReference type="NCBI Taxonomy" id="1280846"/>
    <lineage>
        <taxon>Bacteria</taxon>
        <taxon>Pseudomonadati</taxon>
        <taxon>Pseudomonadota</taxon>
        <taxon>Alphaproteobacteria</taxon>
        <taxon>Rhodobacterales</taxon>
        <taxon>Roseobacteraceae</taxon>
        <taxon>Aliiruegeria</taxon>
    </lineage>
</organism>